<name>A0A9X3N1Y6_9ACTN</name>
<gene>
    <name evidence="1" type="ORF">OM076_42330</name>
</gene>
<reference evidence="1" key="1">
    <citation type="submission" date="2022-10" db="EMBL/GenBank/DDBJ databases">
        <title>The WGS of Solirubrobacter ginsenosidimutans DSM 21036.</title>
        <authorList>
            <person name="Jiang Z."/>
        </authorList>
    </citation>
    <scope>NUCLEOTIDE SEQUENCE</scope>
    <source>
        <strain evidence="1">DSM 21036</strain>
    </source>
</reference>
<sequence>MDELEIPETPGDVPYRDREDAWANNLLTLNGRPDDDAAVIELLDSTSELLAGAAARLVGARQLKDGLPRLRELAASPDDLLAVHAAAGLARLDPDAGREELKRVSALPWQGAPGAIQAAGELARLGDPSAAPTVYAALDSDNRVLRTIAAKQLLFLADAGDPQARTRIAALQADADDGLAAIARSQLSSL</sequence>
<evidence type="ECO:0000313" key="2">
    <source>
        <dbReference type="Proteomes" id="UP001149140"/>
    </source>
</evidence>
<dbReference type="InterPro" id="IPR016024">
    <property type="entry name" value="ARM-type_fold"/>
</dbReference>
<protein>
    <recommendedName>
        <fullName evidence="3">HEAT repeat domain-containing protein</fullName>
    </recommendedName>
</protein>
<keyword evidence="2" id="KW-1185">Reference proteome</keyword>
<comment type="caution">
    <text evidence="1">The sequence shown here is derived from an EMBL/GenBank/DDBJ whole genome shotgun (WGS) entry which is preliminary data.</text>
</comment>
<proteinExistence type="predicted"/>
<dbReference type="Proteomes" id="UP001149140">
    <property type="component" value="Unassembled WGS sequence"/>
</dbReference>
<evidence type="ECO:0008006" key="3">
    <source>
        <dbReference type="Google" id="ProtNLM"/>
    </source>
</evidence>
<evidence type="ECO:0000313" key="1">
    <source>
        <dbReference type="EMBL" id="MDA0166974.1"/>
    </source>
</evidence>
<dbReference type="RefSeq" id="WP_270046227.1">
    <property type="nucleotide sequence ID" value="NZ_JAPDOD010000082.1"/>
</dbReference>
<dbReference type="Gene3D" id="1.25.10.10">
    <property type="entry name" value="Leucine-rich Repeat Variant"/>
    <property type="match status" value="1"/>
</dbReference>
<accession>A0A9X3N1Y6</accession>
<dbReference type="EMBL" id="JAPDOD010000082">
    <property type="protein sequence ID" value="MDA0166974.1"/>
    <property type="molecule type" value="Genomic_DNA"/>
</dbReference>
<dbReference type="AlphaFoldDB" id="A0A9X3N1Y6"/>
<dbReference type="SUPFAM" id="SSF48371">
    <property type="entry name" value="ARM repeat"/>
    <property type="match status" value="1"/>
</dbReference>
<dbReference type="InterPro" id="IPR011989">
    <property type="entry name" value="ARM-like"/>
</dbReference>
<organism evidence="1 2">
    <name type="scientific">Solirubrobacter ginsenosidimutans</name>
    <dbReference type="NCBI Taxonomy" id="490573"/>
    <lineage>
        <taxon>Bacteria</taxon>
        <taxon>Bacillati</taxon>
        <taxon>Actinomycetota</taxon>
        <taxon>Thermoleophilia</taxon>
        <taxon>Solirubrobacterales</taxon>
        <taxon>Solirubrobacteraceae</taxon>
        <taxon>Solirubrobacter</taxon>
    </lineage>
</organism>